<organism evidence="7 8">
    <name type="scientific">Flagellimonas olearia</name>
    <dbReference type="NCBI Taxonomy" id="552546"/>
    <lineage>
        <taxon>Bacteria</taxon>
        <taxon>Pseudomonadati</taxon>
        <taxon>Bacteroidota</taxon>
        <taxon>Flavobacteriia</taxon>
        <taxon>Flavobacteriales</taxon>
        <taxon>Flavobacteriaceae</taxon>
        <taxon>Flagellimonas</taxon>
    </lineage>
</organism>
<evidence type="ECO:0000256" key="1">
    <source>
        <dbReference type="ARBA" id="ARBA00022729"/>
    </source>
</evidence>
<feature type="domain" description="Calx-beta" evidence="5">
    <location>
        <begin position="55"/>
        <end position="166"/>
    </location>
</feature>
<name>A0A444VKD1_9FLAO</name>
<evidence type="ECO:0000259" key="5">
    <source>
        <dbReference type="Pfam" id="PF03160"/>
    </source>
</evidence>
<dbReference type="RefSeq" id="WP_129654888.1">
    <property type="nucleotide sequence ID" value="NZ_ML142911.1"/>
</dbReference>
<dbReference type="GO" id="GO:0004930">
    <property type="term" value="F:G protein-coupled receptor activity"/>
    <property type="evidence" value="ECO:0007669"/>
    <property type="project" value="InterPro"/>
</dbReference>
<sequence length="969" mass="100328">QVTIPSGSTSATIDVTTNGDVVVEADELITVTLDATDNGTISLTDNEGTSSFTNDDSATLTITNESVAEDVVGGNMVFTVTLDNAVAGGTQVAYSFTNGTAGGTDYANTPNTLNFVGNASETQDITVAITDDTIIELDETFTVNLGPPTNGVTVSGSPATGTILNDDTAVATITASDDTAEEQGLDPGAFTVNIGGVNNTGSPITVDYNVGGTATPVSDYANLSGSVDIINGQQNGIIPVTPLNDSEVEVDETVIVTLVAGAGYTVGAPNSDTVTLVSEDNTPPDGYTLTINQDPINVTNETAVSFTMTNIPAFSTSYEFSFSSSGDGNVSTVTGSGSILALIGGTRSNLDISSLPDGVITLSVVVSNILGTEGPPTTDTAVKYTAVPSGYTATIDQSIINFDNQTSINFTFAGAEVGADYNYTFTSDGGGTPVNGSGTIATPTDNIANIDLSSLADGLVTLSVTLENINGTGAVVQDTSDKDTSVCNAGGGAPVLDATEPTVFCGDFLVDLNDYVTNVAPLGSTLTWSTNPDPNQTDGHRNSMVSSAAQYFGFFYDDVNACASPILTVTLTNFPIPVIIDPTGDERCGEGTLTLTASSDSGVLSWYDVPTGGTALDTGGVFITPSISETTSFYVEATANGCTTERIEVIATVLDAPSPGTATDVVACNSESEDGPNTIDLDDTLSGADAGTWAVITDPSNGSVAIGAGNVVNFTDLAIGDYVFEYTTTVTAGPCENSSVQVTVTVEDCFANADIDLVLTKEVDNASPLLDDIITFTITLENTTMDRILDIVVTDVLDEAFEYIGDDATVGTYDSNTGEWTIADLASDMATATLEITVRVTELGTFQNTAVLTSSLPVDEVINNNTATVSVTVGRDQCTDPGTLCTIFSPNNDGINDRLKFVDPNDDYTNNRLEIFDRYGNSVFAMDGYDSSWDGTGKNGAVPKGTYFYILDLHGDGAEVIKGWIQIIR</sequence>
<dbReference type="EMBL" id="JJMP01000007">
    <property type="protein sequence ID" value="RYC51194.1"/>
    <property type="molecule type" value="Genomic_DNA"/>
</dbReference>
<evidence type="ECO:0000256" key="2">
    <source>
        <dbReference type="ARBA" id="ARBA00022737"/>
    </source>
</evidence>
<evidence type="ECO:0000313" key="8">
    <source>
        <dbReference type="Proteomes" id="UP000290261"/>
    </source>
</evidence>
<dbReference type="InterPro" id="IPR038081">
    <property type="entry name" value="CalX-like_sf"/>
</dbReference>
<evidence type="ECO:0000259" key="6">
    <source>
        <dbReference type="Pfam" id="PF19081"/>
    </source>
</evidence>
<feature type="domain" description="Calx-beta" evidence="5">
    <location>
        <begin position="5"/>
        <end position="42"/>
    </location>
</feature>
<feature type="domain" description="Ig-like" evidence="6">
    <location>
        <begin position="578"/>
        <end position="653"/>
    </location>
</feature>
<keyword evidence="2" id="KW-0677">Repeat</keyword>
<dbReference type="Pfam" id="PF19081">
    <property type="entry name" value="Ig_7"/>
    <property type="match status" value="1"/>
</dbReference>
<dbReference type="Pfam" id="PF13585">
    <property type="entry name" value="CHU_C"/>
    <property type="match status" value="1"/>
</dbReference>
<dbReference type="InterPro" id="IPR044023">
    <property type="entry name" value="Ig_7"/>
</dbReference>
<dbReference type="AlphaFoldDB" id="A0A444VKD1"/>
<dbReference type="Gene3D" id="2.60.40.2030">
    <property type="match status" value="3"/>
</dbReference>
<dbReference type="InterPro" id="IPR047589">
    <property type="entry name" value="DUF11_rpt"/>
</dbReference>
<accession>A0A444VKD1</accession>
<dbReference type="InterPro" id="IPR001434">
    <property type="entry name" value="OmcB-like_DUF11"/>
</dbReference>
<evidence type="ECO:0000256" key="3">
    <source>
        <dbReference type="ARBA" id="ARBA00022837"/>
    </source>
</evidence>
<keyword evidence="8" id="KW-1185">Reference proteome</keyword>
<dbReference type="InterPro" id="IPR026919">
    <property type="entry name" value="ADGRV1"/>
</dbReference>
<dbReference type="NCBIfam" id="TIGR04131">
    <property type="entry name" value="Bac_Flav_CTERM"/>
    <property type="match status" value="1"/>
</dbReference>
<evidence type="ECO:0000259" key="4">
    <source>
        <dbReference type="Pfam" id="PF01345"/>
    </source>
</evidence>
<dbReference type="PANTHER" id="PTHR46682">
    <property type="entry name" value="ADHESION G-PROTEIN COUPLED RECEPTOR V1"/>
    <property type="match status" value="1"/>
</dbReference>
<dbReference type="Pfam" id="PF03160">
    <property type="entry name" value="Calx-beta"/>
    <property type="match status" value="3"/>
</dbReference>
<dbReference type="Pfam" id="PF01345">
    <property type="entry name" value="DUF11"/>
    <property type="match status" value="1"/>
</dbReference>
<protein>
    <recommendedName>
        <fullName evidence="9">T9SS type B sorting domain-containing protein</fullName>
    </recommendedName>
</protein>
<feature type="domain" description="DUF11" evidence="4">
    <location>
        <begin position="756"/>
        <end position="871"/>
    </location>
</feature>
<evidence type="ECO:0008006" key="9">
    <source>
        <dbReference type="Google" id="ProtNLM"/>
    </source>
</evidence>
<feature type="domain" description="Calx-beta" evidence="5">
    <location>
        <begin position="200"/>
        <end position="278"/>
    </location>
</feature>
<reference evidence="7 8" key="1">
    <citation type="submission" date="2014-04" db="EMBL/GenBank/DDBJ databases">
        <title>Whole genome of Muricauda olearia.</title>
        <authorList>
            <person name="Zhang X.-H."/>
            <person name="Tang K."/>
        </authorList>
    </citation>
    <scope>NUCLEOTIDE SEQUENCE [LARGE SCALE GENOMIC DNA]</scope>
    <source>
        <strain evidence="7 8">Th120</strain>
    </source>
</reference>
<feature type="non-terminal residue" evidence="7">
    <location>
        <position position="1"/>
    </location>
</feature>
<keyword evidence="3" id="KW-0106">Calcium</keyword>
<evidence type="ECO:0000313" key="7">
    <source>
        <dbReference type="EMBL" id="RYC51194.1"/>
    </source>
</evidence>
<dbReference type="NCBIfam" id="TIGR01451">
    <property type="entry name" value="B_ant_repeat"/>
    <property type="match status" value="1"/>
</dbReference>
<dbReference type="GO" id="GO:0016020">
    <property type="term" value="C:membrane"/>
    <property type="evidence" value="ECO:0007669"/>
    <property type="project" value="InterPro"/>
</dbReference>
<dbReference type="InterPro" id="IPR026341">
    <property type="entry name" value="T9SS_type_B"/>
</dbReference>
<comment type="caution">
    <text evidence="7">The sequence shown here is derived from an EMBL/GenBank/DDBJ whole genome shotgun (WGS) entry which is preliminary data.</text>
</comment>
<dbReference type="Proteomes" id="UP000290261">
    <property type="component" value="Unassembled WGS sequence"/>
</dbReference>
<dbReference type="PANTHER" id="PTHR46682:SF1">
    <property type="entry name" value="ADHESION G-PROTEIN COUPLED RECEPTOR V1"/>
    <property type="match status" value="1"/>
</dbReference>
<dbReference type="InterPro" id="IPR003644">
    <property type="entry name" value="Calx_beta"/>
</dbReference>
<dbReference type="SUPFAM" id="SSF141072">
    <property type="entry name" value="CalX-like"/>
    <property type="match status" value="3"/>
</dbReference>
<keyword evidence="1" id="KW-0732">Signal</keyword>
<gene>
    <name evidence="7" type="ORF">DN53_16315</name>
</gene>
<proteinExistence type="predicted"/>